<name>A0AAE1E6X2_9GAST</name>
<comment type="caution">
    <text evidence="2">The sequence shown here is derived from an EMBL/GenBank/DDBJ whole genome shotgun (WGS) entry which is preliminary data.</text>
</comment>
<accession>A0AAE1E6X2</accession>
<dbReference type="Proteomes" id="UP001283361">
    <property type="component" value="Unassembled WGS sequence"/>
</dbReference>
<sequence>MLTRKGTLGRRSRASIRRGRGTWGAVGPPGGGTSISRSTGGSLKGARQGAGGYGTAGGVDASTGSIRHGAKRRSLIQQTGEGSHGEGPGESNRLRAGGPSPSVSVSSMSSSRDDVGRGQGRGEDGSLHNHQHTVKGVSFADTVALAGEEHLFNRRLSGYSPCSSNNSNFSRNCSSLYNKRGRSNSGIDKRISGSCSALMFGLADQYSEFTATGRLSTSTSGPFGAVDSHRQYQSKTGDLVSSGGNGLTHTPMKACSCQDVLYASQVSSSCSYSFRELNDCSVPHIIDWLDTSCRRSRINLKLRVTLNTVLNHSPLQYPVGHGSTRAASENHFSSVLSRARGLYSTSSASKHCPGCALPRHCT</sequence>
<feature type="compositionally biased region" description="Low complexity" evidence="1">
    <location>
        <begin position="34"/>
        <end position="47"/>
    </location>
</feature>
<reference evidence="2" key="1">
    <citation type="journal article" date="2023" name="G3 (Bethesda)">
        <title>A reference genome for the long-term kleptoplast-retaining sea slug Elysia crispata morphotype clarki.</title>
        <authorList>
            <person name="Eastman K.E."/>
            <person name="Pendleton A.L."/>
            <person name="Shaikh M.A."/>
            <person name="Suttiyut T."/>
            <person name="Ogas R."/>
            <person name="Tomko P."/>
            <person name="Gavelis G."/>
            <person name="Widhalm J.R."/>
            <person name="Wisecaver J.H."/>
        </authorList>
    </citation>
    <scope>NUCLEOTIDE SEQUENCE</scope>
    <source>
        <strain evidence="2">ECLA1</strain>
    </source>
</reference>
<feature type="region of interest" description="Disordered" evidence="1">
    <location>
        <begin position="1"/>
        <end position="133"/>
    </location>
</feature>
<feature type="compositionally biased region" description="Low complexity" evidence="1">
    <location>
        <begin position="99"/>
        <end position="110"/>
    </location>
</feature>
<evidence type="ECO:0000313" key="2">
    <source>
        <dbReference type="EMBL" id="KAK3795088.1"/>
    </source>
</evidence>
<feature type="compositionally biased region" description="Basic and acidic residues" evidence="1">
    <location>
        <begin position="111"/>
        <end position="127"/>
    </location>
</feature>
<evidence type="ECO:0000256" key="1">
    <source>
        <dbReference type="SAM" id="MobiDB-lite"/>
    </source>
</evidence>
<keyword evidence="3" id="KW-1185">Reference proteome</keyword>
<evidence type="ECO:0000313" key="3">
    <source>
        <dbReference type="Proteomes" id="UP001283361"/>
    </source>
</evidence>
<feature type="compositionally biased region" description="Basic residues" evidence="1">
    <location>
        <begin position="7"/>
        <end position="20"/>
    </location>
</feature>
<feature type="compositionally biased region" description="Gly residues" evidence="1">
    <location>
        <begin position="48"/>
        <end position="57"/>
    </location>
</feature>
<proteinExistence type="predicted"/>
<organism evidence="2 3">
    <name type="scientific">Elysia crispata</name>
    <name type="common">lettuce slug</name>
    <dbReference type="NCBI Taxonomy" id="231223"/>
    <lineage>
        <taxon>Eukaryota</taxon>
        <taxon>Metazoa</taxon>
        <taxon>Spiralia</taxon>
        <taxon>Lophotrochozoa</taxon>
        <taxon>Mollusca</taxon>
        <taxon>Gastropoda</taxon>
        <taxon>Heterobranchia</taxon>
        <taxon>Euthyneura</taxon>
        <taxon>Panpulmonata</taxon>
        <taxon>Sacoglossa</taxon>
        <taxon>Placobranchoidea</taxon>
        <taxon>Plakobranchidae</taxon>
        <taxon>Elysia</taxon>
    </lineage>
</organism>
<gene>
    <name evidence="2" type="ORF">RRG08_028290</name>
</gene>
<dbReference type="EMBL" id="JAWDGP010001078">
    <property type="protein sequence ID" value="KAK3795088.1"/>
    <property type="molecule type" value="Genomic_DNA"/>
</dbReference>
<feature type="compositionally biased region" description="Gly residues" evidence="1">
    <location>
        <begin position="21"/>
        <end position="33"/>
    </location>
</feature>
<protein>
    <submittedName>
        <fullName evidence="2">Uncharacterized protein</fullName>
    </submittedName>
</protein>
<dbReference type="AlphaFoldDB" id="A0AAE1E6X2"/>